<evidence type="ECO:0000259" key="6">
    <source>
        <dbReference type="PROSITE" id="PS51536"/>
    </source>
</evidence>
<dbReference type="InterPro" id="IPR047575">
    <property type="entry name" value="Sm"/>
</dbReference>
<dbReference type="InParanoid" id="A0A0D2X540"/>
<dbReference type="InterPro" id="IPR010920">
    <property type="entry name" value="LSM_dom_sf"/>
</dbReference>
<dbReference type="Pfam" id="PF09532">
    <property type="entry name" value="FDF"/>
    <property type="match status" value="1"/>
</dbReference>
<feature type="short sequence motif" description="FFD box" evidence="1">
    <location>
        <begin position="286"/>
        <end position="302"/>
    </location>
</feature>
<organism evidence="8 9">
    <name type="scientific">Capsaspora owczarzaki (strain ATCC 30864)</name>
    <dbReference type="NCBI Taxonomy" id="595528"/>
    <lineage>
        <taxon>Eukaryota</taxon>
        <taxon>Filasterea</taxon>
        <taxon>Capsaspora</taxon>
    </lineage>
</organism>
<feature type="domain" description="FFD box profile" evidence="5">
    <location>
        <begin position="286"/>
        <end position="302"/>
    </location>
</feature>
<evidence type="ECO:0000259" key="4">
    <source>
        <dbReference type="PROSITE" id="PS51512"/>
    </source>
</evidence>
<feature type="region of interest" description="Disordered" evidence="3">
    <location>
        <begin position="124"/>
        <end position="217"/>
    </location>
</feature>
<feature type="compositionally biased region" description="Low complexity" evidence="3">
    <location>
        <begin position="148"/>
        <end position="185"/>
    </location>
</feature>
<dbReference type="RefSeq" id="XP_004343477.1">
    <property type="nucleotide sequence ID" value="XM_004343427.2"/>
</dbReference>
<dbReference type="AlphaFoldDB" id="A0A0D2X540"/>
<dbReference type="Pfam" id="PF12701">
    <property type="entry name" value="LSM14"/>
    <property type="match status" value="1"/>
</dbReference>
<reference evidence="9" key="1">
    <citation type="submission" date="2011-02" db="EMBL/GenBank/DDBJ databases">
        <title>The Genome Sequence of Capsaspora owczarzaki ATCC 30864.</title>
        <authorList>
            <person name="Russ C."/>
            <person name="Cuomo C."/>
            <person name="Burger G."/>
            <person name="Gray M.W."/>
            <person name="Holland P.W.H."/>
            <person name="King N."/>
            <person name="Lang F.B.F."/>
            <person name="Roger A.J."/>
            <person name="Ruiz-Trillo I."/>
            <person name="Young S.K."/>
            <person name="Zeng Q."/>
            <person name="Gargeya S."/>
            <person name="Alvarado L."/>
            <person name="Berlin A."/>
            <person name="Chapman S.B."/>
            <person name="Chen Z."/>
            <person name="Freedman E."/>
            <person name="Gellesch M."/>
            <person name="Goldberg J."/>
            <person name="Griggs A."/>
            <person name="Gujja S."/>
            <person name="Heilman E."/>
            <person name="Heiman D."/>
            <person name="Howarth C."/>
            <person name="Mehta T."/>
            <person name="Neiman D."/>
            <person name="Pearson M."/>
            <person name="Roberts A."/>
            <person name="Saif S."/>
            <person name="Shea T."/>
            <person name="Shenoy N."/>
            <person name="Sisk P."/>
            <person name="Stolte C."/>
            <person name="Sykes S."/>
            <person name="White J."/>
            <person name="Yandava C."/>
            <person name="Haas B."/>
            <person name="Nusbaum C."/>
            <person name="Birren B."/>
        </authorList>
    </citation>
    <scope>NUCLEOTIDE SEQUENCE</scope>
    <source>
        <strain evidence="9">ATCC 30864</strain>
    </source>
</reference>
<dbReference type="SMART" id="SM01271">
    <property type="entry name" value="LSM14"/>
    <property type="match status" value="1"/>
</dbReference>
<feature type="region of interest" description="Disordered" evidence="3">
    <location>
        <begin position="305"/>
        <end position="410"/>
    </location>
</feature>
<evidence type="ECO:0000259" key="5">
    <source>
        <dbReference type="PROSITE" id="PS51513"/>
    </source>
</evidence>
<evidence type="ECO:0000256" key="3">
    <source>
        <dbReference type="SAM" id="MobiDB-lite"/>
    </source>
</evidence>
<gene>
    <name evidence="8" type="ORF">CAOG_007603</name>
</gene>
<evidence type="ECO:0000256" key="1">
    <source>
        <dbReference type="PROSITE-ProRule" id="PRU00846"/>
    </source>
</evidence>
<evidence type="ECO:0000313" key="9">
    <source>
        <dbReference type="Proteomes" id="UP000008743"/>
    </source>
</evidence>
<dbReference type="STRING" id="595528.A0A0D2X540"/>
<dbReference type="SMART" id="SM01199">
    <property type="entry name" value="FDF"/>
    <property type="match status" value="1"/>
</dbReference>
<dbReference type="PROSITE" id="PS51536">
    <property type="entry name" value="TFG"/>
    <property type="match status" value="1"/>
</dbReference>
<dbReference type="Gene3D" id="2.30.30.100">
    <property type="match status" value="1"/>
</dbReference>
<name>A0A0D2X540_CAPO3</name>
<dbReference type="PANTHER" id="PTHR13586">
    <property type="entry name" value="SCD6 PROTEIN-RELATED"/>
    <property type="match status" value="1"/>
</dbReference>
<accession>A0A0D2X540</accession>
<dbReference type="PANTHER" id="PTHR13586:SF0">
    <property type="entry name" value="TRAILER HITCH, ISOFORM H"/>
    <property type="match status" value="1"/>
</dbReference>
<sequence length="410" mass="44139">MTAPYIGSRISLISNANIRYEGTLYGINTEESTVTLANVRSLGTEGRGIDGKEVPARADVFEYIVFRGSDIKDLHVQSEPPAFVPQAQQPQDPAIVQVTVAAPAPAAAAAAAAVPVAPAAQQPVVAQQQPQQQPQQQQAWGERPPRFNNQHQSNNNYNNNSSYNNNSNYNNRGNHYNNSNRRGGYQNANMHNTATFGGRPNRAPRADDGSVGILGTPNASVAMAPQSFDGDFDFEGSNARLRKEDLQSEFKDKLKLDDGSAPAAASTSGSTPDAAPAVEDDLLAQPRYNPSKSFFDTISCEVSDRQKEATEGRSHRKNWAQERQTNSETFGTNPNAPRRGYGHRGGEGGRGGRGGRGGQHGGYNNNNNSNNNNNYYHNSTGNPNAGGHHNSRRGGRNNYSNSTGVPTAFN</sequence>
<dbReference type="Proteomes" id="UP000008743">
    <property type="component" value="Unassembled WGS sequence"/>
</dbReference>
<evidence type="ECO:0000259" key="7">
    <source>
        <dbReference type="PROSITE" id="PS52002"/>
    </source>
</evidence>
<evidence type="ECO:0000313" key="8">
    <source>
        <dbReference type="EMBL" id="KJE97144.1"/>
    </source>
</evidence>
<feature type="domain" description="TFG box profile" evidence="6">
    <location>
        <begin position="314"/>
        <end position="334"/>
    </location>
</feature>
<dbReference type="OMA" id="PPKEEIY"/>
<keyword evidence="9" id="KW-1185">Reference proteome</keyword>
<dbReference type="GO" id="GO:0003723">
    <property type="term" value="F:RNA binding"/>
    <property type="evidence" value="ECO:0007669"/>
    <property type="project" value="InterPro"/>
</dbReference>
<dbReference type="InterPro" id="IPR019050">
    <property type="entry name" value="FDF_dom"/>
</dbReference>
<dbReference type="InterPro" id="IPR025609">
    <property type="entry name" value="Lsm14-like_N"/>
</dbReference>
<evidence type="ECO:0000256" key="2">
    <source>
        <dbReference type="PROSITE-ProRule" id="PRU00869"/>
    </source>
</evidence>
<feature type="compositionally biased region" description="Low complexity" evidence="3">
    <location>
        <begin position="362"/>
        <end position="388"/>
    </location>
</feature>
<dbReference type="PROSITE" id="PS51513">
    <property type="entry name" value="FFD"/>
    <property type="match status" value="1"/>
</dbReference>
<feature type="compositionally biased region" description="Polar residues" evidence="3">
    <location>
        <begin position="186"/>
        <end position="195"/>
    </location>
</feature>
<feature type="compositionally biased region" description="Low complexity" evidence="3">
    <location>
        <begin position="124"/>
        <end position="139"/>
    </location>
</feature>
<dbReference type="FunCoup" id="A0A0D2X540">
    <property type="interactions" value="197"/>
</dbReference>
<proteinExistence type="predicted"/>
<dbReference type="PhylomeDB" id="A0A0D2X540"/>
<dbReference type="OrthoDB" id="21539at2759"/>
<dbReference type="PROSITE" id="PS52002">
    <property type="entry name" value="SM"/>
    <property type="match status" value="1"/>
</dbReference>
<dbReference type="CDD" id="cd01736">
    <property type="entry name" value="LSm14_N"/>
    <property type="match status" value="1"/>
</dbReference>
<feature type="short sequence motif" description="TFG box" evidence="2">
    <location>
        <begin position="314"/>
        <end position="334"/>
    </location>
</feature>
<dbReference type="InterPro" id="IPR025762">
    <property type="entry name" value="DFDF"/>
</dbReference>
<feature type="region of interest" description="Disordered" evidence="3">
    <location>
        <begin position="253"/>
        <end position="276"/>
    </location>
</feature>
<feature type="domain" description="DFDF" evidence="4">
    <location>
        <begin position="220"/>
        <end position="256"/>
    </location>
</feature>
<feature type="compositionally biased region" description="Polar residues" evidence="3">
    <location>
        <begin position="321"/>
        <end position="335"/>
    </location>
</feature>
<dbReference type="SUPFAM" id="SSF50182">
    <property type="entry name" value="Sm-like ribonucleoproteins"/>
    <property type="match status" value="1"/>
</dbReference>
<protein>
    <submittedName>
        <fullName evidence="8">Uncharacterized protein</fullName>
    </submittedName>
</protein>
<feature type="compositionally biased region" description="Low complexity" evidence="3">
    <location>
        <begin position="259"/>
        <end position="276"/>
    </location>
</feature>
<feature type="domain" description="Sm" evidence="7">
    <location>
        <begin position="1"/>
        <end position="80"/>
    </location>
</feature>
<feature type="compositionally biased region" description="Gly residues" evidence="3">
    <location>
        <begin position="348"/>
        <end position="361"/>
    </location>
</feature>
<dbReference type="EMBL" id="KE346373">
    <property type="protein sequence ID" value="KJE97144.1"/>
    <property type="molecule type" value="Genomic_DNA"/>
</dbReference>
<dbReference type="InterPro" id="IPR025761">
    <property type="entry name" value="FFD_box"/>
</dbReference>
<dbReference type="PROSITE" id="PS51512">
    <property type="entry name" value="DFDF"/>
    <property type="match status" value="1"/>
</dbReference>
<dbReference type="eggNOG" id="KOG1073">
    <property type="taxonomic scope" value="Eukaryota"/>
</dbReference>
<dbReference type="InterPro" id="IPR025768">
    <property type="entry name" value="TFG_box"/>
</dbReference>